<organism evidence="1 2">
    <name type="scientific">Fusarium oxysporum NRRL 32931</name>
    <dbReference type="NCBI Taxonomy" id="660029"/>
    <lineage>
        <taxon>Eukaryota</taxon>
        <taxon>Fungi</taxon>
        <taxon>Dikarya</taxon>
        <taxon>Ascomycota</taxon>
        <taxon>Pezizomycotina</taxon>
        <taxon>Sordariomycetes</taxon>
        <taxon>Hypocreomycetidae</taxon>
        <taxon>Hypocreales</taxon>
        <taxon>Nectriaceae</taxon>
        <taxon>Fusarium</taxon>
        <taxon>Fusarium oxysporum species complex</taxon>
    </lineage>
</organism>
<reference evidence="1 2" key="1">
    <citation type="submission" date="2011-06" db="EMBL/GenBank/DDBJ databases">
        <title>The Genome Sequence of Fusarium oxysporum FOSC 3-a.</title>
        <authorList>
            <consortium name="The Broad Institute Genome Sequencing Platform"/>
            <person name="Ma L.-J."/>
            <person name="Gale L.R."/>
            <person name="Schwartz D.C."/>
            <person name="Zhou S."/>
            <person name="Corby-Kistler H."/>
            <person name="Young S.K."/>
            <person name="Zeng Q."/>
            <person name="Gargeya S."/>
            <person name="Fitzgerald M."/>
            <person name="Haas B."/>
            <person name="Abouelleil A."/>
            <person name="Alvarado L."/>
            <person name="Arachchi H.M."/>
            <person name="Berlin A."/>
            <person name="Brown A."/>
            <person name="Chapman S.B."/>
            <person name="Chen Z."/>
            <person name="Dunbar C."/>
            <person name="Freedman E."/>
            <person name="Gearin G."/>
            <person name="Gellesch M."/>
            <person name="Goldberg J."/>
            <person name="Griggs A."/>
            <person name="Gujja S."/>
            <person name="Heiman D."/>
            <person name="Howarth C."/>
            <person name="Larson L."/>
            <person name="Lui A."/>
            <person name="MacDonald P.J.P."/>
            <person name="Mehta T."/>
            <person name="Montmayeur A."/>
            <person name="Murphy C."/>
            <person name="Neiman D."/>
            <person name="Pearson M."/>
            <person name="Priest M."/>
            <person name="Roberts A."/>
            <person name="Saif S."/>
            <person name="Shea T."/>
            <person name="Shenoy N."/>
            <person name="Sisk P."/>
            <person name="Stolte C."/>
            <person name="Sykes S."/>
            <person name="Wortman J."/>
            <person name="Nusbaum C."/>
            <person name="Birren B."/>
        </authorList>
    </citation>
    <scope>NUCLEOTIDE SEQUENCE [LARGE SCALE GENOMIC DNA]</scope>
    <source>
        <strain evidence="1 2">FOSC 3-a</strain>
    </source>
</reference>
<gene>
    <name evidence="1" type="ORF">FOYG_17620</name>
</gene>
<sequence>MTSAAHGRGVSNLLKSFNSGSRITNGEALRPVLRCGGWLKASYGRINIFMTSSGSEGFRKARSIITSRWWGLLVLN</sequence>
<proteinExistence type="predicted"/>
<dbReference type="EMBL" id="KI928726">
    <property type="protein sequence ID" value="EWY79199.1"/>
    <property type="molecule type" value="Genomic_DNA"/>
</dbReference>
<protein>
    <submittedName>
        <fullName evidence="1">Uncharacterized protein</fullName>
    </submittedName>
</protein>
<evidence type="ECO:0000313" key="1">
    <source>
        <dbReference type="EMBL" id="EWY79199.1"/>
    </source>
</evidence>
<accession>W9HDV6</accession>
<evidence type="ECO:0000313" key="2">
    <source>
        <dbReference type="Proteomes" id="UP000030753"/>
    </source>
</evidence>
<dbReference type="Proteomes" id="UP000030753">
    <property type="component" value="Unassembled WGS sequence"/>
</dbReference>
<dbReference type="AlphaFoldDB" id="W9HDV6"/>
<name>W9HDV6_FUSOX</name>
<dbReference type="HOGENOM" id="CLU_2654551_0_0_1"/>